<dbReference type="EMBL" id="NNAK01000021">
    <property type="protein sequence ID" value="OZP03129.1"/>
    <property type="molecule type" value="Genomic_DNA"/>
</dbReference>
<evidence type="ECO:0000256" key="2">
    <source>
        <dbReference type="ARBA" id="ARBA00004496"/>
    </source>
</evidence>
<evidence type="ECO:0000313" key="44">
    <source>
        <dbReference type="EMBL" id="WHI03629.1"/>
    </source>
</evidence>
<reference evidence="34" key="17">
    <citation type="submission" date="2020-06" db="EMBL/GenBank/DDBJ databases">
        <authorList>
            <person name="Ramsay J.P."/>
            <person name="Colombi E."/>
            <person name="Mowlaboccus S."/>
        </authorList>
    </citation>
    <scope>NUCLEOTIDE SEQUENCE</scope>
    <source>
        <strain evidence="34">EC2</strain>
    </source>
</reference>
<evidence type="ECO:0000256" key="4">
    <source>
        <dbReference type="ARBA" id="ARBA00022485"/>
    </source>
</evidence>
<dbReference type="PROSITE" id="PS51063">
    <property type="entry name" value="HTH_CRP_2"/>
    <property type="match status" value="1"/>
</dbReference>
<evidence type="ECO:0000313" key="19">
    <source>
        <dbReference type="EMBL" id="EFC3523512.1"/>
    </source>
</evidence>
<dbReference type="Proteomes" id="UP000542214">
    <property type="component" value="Unassembled WGS sequence"/>
</dbReference>
<dbReference type="Proteomes" id="UP000527548">
    <property type="component" value="Unassembled WGS sequence"/>
</dbReference>
<dbReference type="EMBL" id="SCIU01000002">
    <property type="protein sequence ID" value="RXB33945.1"/>
    <property type="molecule type" value="Genomic_DNA"/>
</dbReference>
<evidence type="ECO:0000313" key="31">
    <source>
        <dbReference type="EMBL" id="NYP83679.1"/>
    </source>
</evidence>
<keyword evidence="11 39" id="KW-0238">DNA-binding</keyword>
<dbReference type="Proteomes" id="UP000050556">
    <property type="component" value="Unassembled WGS sequence"/>
</dbReference>
<gene>
    <name evidence="43" type="primary">yeiL</name>
    <name evidence="26" type="ORF">ACU57_09110</name>
    <name evidence="18" type="ORF">C0P57_000323</name>
    <name evidence="21" type="ORF">C719_000182</name>
    <name evidence="42" type="ORF">C9160_09575</name>
    <name evidence="33" type="ORF">CG702_10910</name>
    <name evidence="19" type="ORF">CTR35_000590</name>
    <name evidence="28" type="ORF">E4K51_00930</name>
    <name evidence="38" type="ORF">EPS97_01305</name>
    <name evidence="36" type="ORF">FOI11_002120</name>
    <name evidence="27" type="ORF">FOI11_17925</name>
    <name evidence="43" type="ORF">FV293_14520</name>
    <name evidence="32" type="ORF">G4A38_04750</name>
    <name evidence="31" type="ORF">G4A47_00245</name>
    <name evidence="20" type="ORF">GOP25_08625</name>
    <name evidence="29" type="ORF">GP944_07675</name>
    <name evidence="30" type="ORF">GRW24_25790</name>
    <name evidence="23" type="ORF">HLZ50_13295</name>
    <name evidence="35" type="ORF">HVW43_25720</name>
    <name evidence="34" type="ORF">HX136_08155</name>
    <name evidence="25" type="ORF">J0541_002042</name>
    <name evidence="24" type="ORF">J5U05_001818</name>
    <name evidence="37" type="ORF">JNP96_18100</name>
    <name evidence="41" type="ORF">NCTC8500_01946</name>
    <name evidence="39" type="ORF">NCTC9045_02031</name>
    <name evidence="40" type="ORF">NCTC9117_02357</name>
    <name evidence="22" type="ORF">P6223_000056</name>
    <name evidence="44" type="ORF">QDW62_08925</name>
</gene>
<dbReference type="EMBL" id="ABLFQU030000001">
    <property type="protein sequence ID" value="EMM0023571.1"/>
    <property type="molecule type" value="Genomic_DNA"/>
</dbReference>
<dbReference type="Proteomes" id="UP000538406">
    <property type="component" value="Unassembled WGS sequence"/>
</dbReference>
<evidence type="ECO:0000256" key="10">
    <source>
        <dbReference type="ARBA" id="ARBA00023015"/>
    </source>
</evidence>
<reference evidence="37" key="20">
    <citation type="submission" date="2021-02" db="EMBL/GenBank/DDBJ databases">
        <title>Co-localization of colistin and carbapenem -resistance genes on a novel transferable IncHI2 plasmid in Escherichia coli from chicken-origin.</title>
        <authorList>
            <person name="Hoffmann M."/>
            <person name="Balkey M."/>
            <person name="Ronco T."/>
            <person name="Hendriksen R.S."/>
        </authorList>
    </citation>
    <scope>NUCLEOTIDE SEQUENCE</scope>
    <source>
        <strain evidence="37">CFSAN083829</strain>
    </source>
</reference>
<evidence type="ECO:0000256" key="14">
    <source>
        <dbReference type="ARBA" id="ARBA00059071"/>
    </source>
</evidence>
<dbReference type="Proteomes" id="UP000509796">
    <property type="component" value="Chromosome"/>
</dbReference>
<accession>A0A024L0V0</accession>
<evidence type="ECO:0000256" key="11">
    <source>
        <dbReference type="ARBA" id="ARBA00023125"/>
    </source>
</evidence>
<reference evidence="61 62" key="5">
    <citation type="submission" date="2018-08" db="EMBL/GenBank/DDBJ databases">
        <authorList>
            <consortium name="NARMS: The National Antimicrobial Resistance Monitoring System"/>
        </authorList>
    </citation>
    <scope>NUCLEOTIDE SEQUENCE [LARGE SCALE GENOMIC DNA]</scope>
    <source>
        <strain evidence="19 61">FSIS11705178</strain>
        <strain evidence="18 62">FSIS11706358</strain>
    </source>
</reference>
<dbReference type="Proteomes" id="UP000460351">
    <property type="component" value="Unassembled WGS sequence"/>
</dbReference>
<dbReference type="Proteomes" id="UP000581425">
    <property type="component" value="Chromosome"/>
</dbReference>
<evidence type="ECO:0000313" key="27">
    <source>
        <dbReference type="EMBL" id="MBA6241831.1"/>
    </source>
</evidence>
<evidence type="ECO:0000313" key="46">
    <source>
        <dbReference type="Proteomes" id="UP000254429"/>
    </source>
</evidence>
<reference evidence="33 49" key="2">
    <citation type="submission" date="2017-07" db="EMBL/GenBank/DDBJ databases">
        <authorList>
            <person name="Zhi S."/>
            <person name="Banting G."/>
            <person name="Neumann N."/>
        </authorList>
    </citation>
    <scope>NUCLEOTIDE SEQUENCE [LARGE SCALE GENOMIC DNA]</scope>
    <source>
        <strain evidence="33 49">WW41</strain>
    </source>
</reference>
<reference evidence="29 53" key="11">
    <citation type="submission" date="2019-12" db="EMBL/GenBank/DDBJ databases">
        <title>Enteriobacteria Tanzani isolates_8377-8380.</title>
        <authorList>
            <person name="Subbiah M."/>
            <person name="Call D."/>
        </authorList>
    </citation>
    <scope>NUCLEOTIDE SEQUENCE [LARGE SCALE GENOMIC DNA]</scope>
    <source>
        <strain evidence="29 53">8378wB3</strain>
    </source>
</reference>
<evidence type="ECO:0000313" key="40">
    <source>
        <dbReference type="EMBL" id="STJ79768.1"/>
    </source>
</evidence>
<dbReference type="EMBL" id="AASHPR010000003">
    <property type="protein sequence ID" value="EFC3523512.1"/>
    <property type="molecule type" value="Genomic_DNA"/>
</dbReference>
<dbReference type="RefSeq" id="WP_000658575.1">
    <property type="nucleotide sequence ID" value="NZ_AP021891.1"/>
</dbReference>
<evidence type="ECO:0000313" key="26">
    <source>
        <dbReference type="EMBL" id="KPO14143.1"/>
    </source>
</evidence>
<reference evidence="36 63" key="19">
    <citation type="submission" date="2020-10" db="EMBL/GenBank/DDBJ databases">
        <title>Analysis of Genomes of Bacterial Isolates from Lameness Outbreaks in Broilers.</title>
        <authorList>
            <person name="Rhoads D."/>
            <person name="Ekesi N.S."/>
        </authorList>
    </citation>
    <scope>NUCLEOTIDE SEQUENCE [LARGE SCALE GENOMIC DNA]</scope>
    <source>
        <strain evidence="36 63">1409</strain>
    </source>
</reference>
<dbReference type="GO" id="GO:0006355">
    <property type="term" value="P:regulation of DNA-templated transcription"/>
    <property type="evidence" value="ECO:0007669"/>
    <property type="project" value="InterPro"/>
</dbReference>
<dbReference type="InterPro" id="IPR014710">
    <property type="entry name" value="RmlC-like_jellyroll"/>
</dbReference>
<dbReference type="Proteomes" id="UP000581425">
    <property type="component" value="Unassembled WGS sequence"/>
</dbReference>
<evidence type="ECO:0000313" key="21">
    <source>
        <dbReference type="EMBL" id="EFM0251067.1"/>
    </source>
</evidence>
<evidence type="ECO:0000313" key="42">
    <source>
        <dbReference type="EMBL" id="TJH22434.1"/>
    </source>
</evidence>
<dbReference type="GO" id="GO:0046872">
    <property type="term" value="F:metal ion binding"/>
    <property type="evidence" value="ECO:0007669"/>
    <property type="project" value="UniProtKB-KW"/>
</dbReference>
<evidence type="ECO:0000256" key="15">
    <source>
        <dbReference type="ARBA" id="ARBA00070531"/>
    </source>
</evidence>
<sequence>MKEIHNNDLKQQLMSESAFKDCFLTDVSADTRLFHFLARDYIVQEGQQPSWLFYLTRGRARLYATLANGRVSLIDFFAAPCFIGEIELIDKDHEPRAVQAIEECWCLALPMKHYRPLLLNDTLFLRKLCVTLSHKNYRNIVSLTQNQSFPLVNRLAAFILLSQEGDLYHEKHTQAAEYLGVSYRHLLYVLAQFIHDGLLIKSKKGYLIKNRKQLSGLALEMDPENKFSGMMQ</sequence>
<dbReference type="EMBL" id="CP070393">
    <property type="protein sequence ID" value="QRZ95771.1"/>
    <property type="molecule type" value="Genomic_DNA"/>
</dbReference>
<accession>A0A236M603</accession>
<evidence type="ECO:0000256" key="1">
    <source>
        <dbReference type="ARBA" id="ARBA00001966"/>
    </source>
</evidence>
<dbReference type="EMBL" id="CP057906">
    <property type="protein sequence ID" value="QMO43493.1"/>
    <property type="molecule type" value="Genomic_DNA"/>
</dbReference>
<dbReference type="EMBL" id="UGFG01000001">
    <property type="protein sequence ID" value="STM38185.1"/>
    <property type="molecule type" value="Genomic_DNA"/>
</dbReference>
<reference evidence="27 63" key="18">
    <citation type="submission" date="2020-07" db="EMBL/GenBank/DDBJ databases">
        <title>Analysis of Genomes of Bacterial Isolates from Lameness Outbreaks in Broilers.</title>
        <authorList>
            <person name="Ekesi N.S."/>
            <person name="Alrubaye A."/>
            <person name="Rhoads D."/>
        </authorList>
    </citation>
    <scope>NUCLEOTIDE SEQUENCE [LARGE SCALE GENOMIC DNA]</scope>
    <source>
        <strain evidence="27 63">1409</strain>
    </source>
</reference>
<dbReference type="EMBL" id="SQQU01000001">
    <property type="protein sequence ID" value="MQS28756.1"/>
    <property type="molecule type" value="Genomic_DNA"/>
</dbReference>
<dbReference type="EMBL" id="DABGKZ010000016">
    <property type="protein sequence ID" value="HAJ5150997.1"/>
    <property type="molecule type" value="Genomic_DNA"/>
</dbReference>
<evidence type="ECO:0000313" key="50">
    <source>
        <dbReference type="Proteomes" id="UP000290652"/>
    </source>
</evidence>
<reference evidence="44" key="22">
    <citation type="journal article" date="2023" name="Front. Microbiol.">
        <title>Virotyping and genetic antimicrobial susceptibility testing of porcine ETEC/STEC strains and associated plasmid types.</title>
        <authorList>
            <person name="Vereecke N."/>
            <person name="Van Hoorde S."/>
            <person name="Sperling D."/>
            <person name="Theuns S."/>
            <person name="Devriendt B."/>
            <person name="Cox E."/>
        </authorList>
    </citation>
    <scope>NUCLEOTIDE SEQUENCE</scope>
    <source>
        <strain evidence="44">ETEC4085</strain>
    </source>
</reference>
<dbReference type="Proteomes" id="UP000871786">
    <property type="component" value="Unassembled WGS sequence"/>
</dbReference>
<evidence type="ECO:0000313" key="62">
    <source>
        <dbReference type="Proteomes" id="UP000542214"/>
    </source>
</evidence>
<evidence type="ECO:0000313" key="51">
    <source>
        <dbReference type="Proteomes" id="UP000306700"/>
    </source>
</evidence>
<dbReference type="EMBL" id="JABUPU010000001">
    <property type="protein sequence ID" value="NYP83679.1"/>
    <property type="molecule type" value="Genomic_DNA"/>
</dbReference>
<evidence type="ECO:0000313" key="49">
    <source>
        <dbReference type="Proteomes" id="UP000264870"/>
    </source>
</evidence>
<evidence type="ECO:0000313" key="53">
    <source>
        <dbReference type="Proteomes" id="UP000441160"/>
    </source>
</evidence>
<reference evidence="35 57" key="16">
    <citation type="submission" date="2020-06" db="EMBL/GenBank/DDBJ databases">
        <title>REHAB project genomes.</title>
        <authorList>
            <person name="Shaw L.P."/>
        </authorList>
    </citation>
    <scope>NUCLEOTIDE SEQUENCE [LARGE SCALE GENOMIC DNA]</scope>
    <source>
        <strain evidence="35 57">RHB10-C12</strain>
    </source>
</reference>
<dbReference type="Proteomes" id="UP000254785">
    <property type="component" value="Unassembled WGS sequence"/>
</dbReference>
<dbReference type="Proteomes" id="UP001179946">
    <property type="component" value="Chromosome"/>
</dbReference>
<feature type="domain" description="Cyclic nucleotide-binding" evidence="16">
    <location>
        <begin position="35"/>
        <end position="135"/>
    </location>
</feature>
<dbReference type="Proteomes" id="UP000540485">
    <property type="component" value="Unassembled WGS sequence"/>
</dbReference>
<evidence type="ECO:0000313" key="58">
    <source>
        <dbReference type="Proteomes" id="UP000517067"/>
    </source>
</evidence>
<evidence type="ECO:0000256" key="12">
    <source>
        <dbReference type="ARBA" id="ARBA00023159"/>
    </source>
</evidence>
<evidence type="ECO:0000313" key="57">
    <source>
        <dbReference type="Proteomes" id="UP000514754"/>
    </source>
</evidence>
<reference evidence="42 51" key="6">
    <citation type="submission" date="2018-12" db="EMBL/GenBank/DDBJ databases">
        <title>Food and Water Safety Consortium.</title>
        <authorList>
            <person name="Tyson S."/>
            <person name="Peterson C.-L."/>
            <person name="Olson A."/>
            <person name="Tyler S."/>
            <person name="Cabral J."/>
            <person name="Lynch T."/>
            <person name="Knox N."/>
            <person name="Van Domselaar G."/>
            <person name="Graham M."/>
        </authorList>
    </citation>
    <scope>NUCLEOTIDE SEQUENCE [LARGE SCALE GENOMIC DNA]</scope>
    <source>
        <strain evidence="42 51">FWSEC0384</strain>
    </source>
</reference>
<dbReference type="EMBL" id="WTRX01000008">
    <property type="protein sequence ID" value="MWU30663.1"/>
    <property type="molecule type" value="Genomic_DNA"/>
</dbReference>
<keyword evidence="6" id="KW-0678">Repressor</keyword>
<evidence type="ECO:0000313" key="18">
    <source>
        <dbReference type="EMBL" id="EFB4531146.1"/>
    </source>
</evidence>
<evidence type="ECO:0000313" key="32">
    <source>
        <dbReference type="EMBL" id="NYQ37932.1"/>
    </source>
</evidence>
<dbReference type="PATRIC" id="fig|562.10472.peg.2147"/>
<dbReference type="InterPro" id="IPR000595">
    <property type="entry name" value="cNMP-bd_dom"/>
</dbReference>
<dbReference type="OMA" id="CQQNYLR"/>
<evidence type="ECO:0000313" key="22">
    <source>
        <dbReference type="EMBL" id="EMM0023571.1"/>
    </source>
</evidence>
<evidence type="ECO:0000313" key="54">
    <source>
        <dbReference type="Proteomes" id="UP000447081"/>
    </source>
</evidence>
<organism evidence="43 52">
    <name type="scientific">Escherichia coli</name>
    <dbReference type="NCBI Taxonomy" id="562"/>
    <lineage>
        <taxon>Bacteria</taxon>
        <taxon>Pseudomonadati</taxon>
        <taxon>Pseudomonadota</taxon>
        <taxon>Gammaproteobacteria</taxon>
        <taxon>Enterobacterales</taxon>
        <taxon>Enterobacteriaceae</taxon>
        <taxon>Escherichia</taxon>
    </lineage>
</organism>
<reference evidence="22" key="23">
    <citation type="submission" date="2024-02" db="EMBL/GenBank/DDBJ databases">
        <authorList>
            <consortium name="Clinical and Environmental Microbiology Branch: Whole genome sequencing antimicrobial resistance pathogens in the healthcare setting"/>
        </authorList>
    </citation>
    <scope>NUCLEOTIDE SEQUENCE</scope>
    <source>
        <strain evidence="22">2023CK-00345</strain>
    </source>
</reference>
<name>A0A024L0V0_ECOLX</name>
<keyword evidence="8" id="KW-0408">Iron</keyword>
<reference evidence="56" key="15">
    <citation type="submission" date="2020-06" db="EMBL/GenBank/DDBJ databases">
        <title>Identification and Characterisation of Fosfomycin Resistance in Escherichia coli Urinary Tract Infection Isolates from Australia.</title>
        <authorList>
            <person name="Mowlaboccus S."/>
            <person name="Daley D."/>
            <person name="Pang S."/>
            <person name="Gottlieb T."/>
            <person name="Nimmo G.R."/>
            <person name="George N."/>
            <person name="Korman T.M."/>
            <person name="Strietberg R."/>
            <person name="Robson J."/>
            <person name="Peachey G."/>
            <person name="Collignon P."/>
            <person name="Bradbury S."/>
            <person name="Colombi E."/>
            <person name="Ramsay J.P."/>
            <person name="Rogers B.A."/>
            <person name="Coombs G.W."/>
        </authorList>
    </citation>
    <scope>NUCLEOTIDE SEQUENCE [LARGE SCALE GENOMIC DNA]</scope>
    <source>
        <strain evidence="56">EC2</strain>
    </source>
</reference>
<dbReference type="EMBL" id="RRNI01000008">
    <property type="protein sequence ID" value="TJH22434.1"/>
    <property type="molecule type" value="Genomic_DNA"/>
</dbReference>
<dbReference type="Proteomes" id="UP000447081">
    <property type="component" value="Unassembled WGS sequence"/>
</dbReference>
<dbReference type="Proteomes" id="UP000663166">
    <property type="component" value="Chromosome"/>
</dbReference>
<evidence type="ECO:0000256" key="13">
    <source>
        <dbReference type="ARBA" id="ARBA00023163"/>
    </source>
</evidence>
<evidence type="ECO:0000259" key="17">
    <source>
        <dbReference type="PROSITE" id="PS51063"/>
    </source>
</evidence>
<evidence type="ECO:0000313" key="45">
    <source>
        <dbReference type="Proteomes" id="UP000050556"/>
    </source>
</evidence>
<evidence type="ECO:0000313" key="33">
    <source>
        <dbReference type="EMBL" id="OZP03129.1"/>
    </source>
</evidence>
<reference evidence="46 47" key="4">
    <citation type="submission" date="2018-06" db="EMBL/GenBank/DDBJ databases">
        <authorList>
            <consortium name="Pathogen Informatics"/>
            <person name="Doyle S."/>
        </authorList>
    </citation>
    <scope>NUCLEOTIDE SEQUENCE [LARGE SCALE GENOMIC DNA]</scope>
    <source>
        <strain evidence="41 46">NCTC8500</strain>
        <strain evidence="39 47">NCTC9045</strain>
        <strain evidence="40 48">NCTC9117</strain>
    </source>
</reference>
<dbReference type="EMBL" id="CP058571">
    <property type="protein sequence ID" value="QLG56864.1"/>
    <property type="molecule type" value="Genomic_DNA"/>
</dbReference>
<dbReference type="EMBL" id="UGDC01000003">
    <property type="protein sequence ID" value="STJ79768.1"/>
    <property type="molecule type" value="Genomic_DNA"/>
</dbReference>
<evidence type="ECO:0000313" key="36">
    <source>
        <dbReference type="EMBL" id="QOY31628.1"/>
    </source>
</evidence>
<dbReference type="EMBL" id="WUIG01000967">
    <property type="protein sequence ID" value="MXJ11832.1"/>
    <property type="molecule type" value="Genomic_DNA"/>
</dbReference>
<evidence type="ECO:0000313" key="43">
    <source>
        <dbReference type="EMBL" id="TXQ33581.1"/>
    </source>
</evidence>
<keyword evidence="10" id="KW-0805">Transcription regulation</keyword>
<dbReference type="Proteomes" id="UP000870292">
    <property type="component" value="Unassembled WGS sequence"/>
</dbReference>
<reference evidence="28 55" key="7">
    <citation type="journal article" date="2019" name="Microorganisms">
        <title>Characteristics of Carbapenem-Resistant and Colistin-Resistant Escherichia coli Co-Producing NDM-1 and MCR-1 from Pig Farms in China.</title>
        <authorList>
            <person name="Peng Z."/>
            <person name="Li X."/>
            <person name="Hu Z."/>
            <person name="Li Z."/>
            <person name="Lv Y."/>
            <person name="Lei M."/>
            <person name="Wu B."/>
            <person name="Chen H."/>
            <person name="Wang X."/>
        </authorList>
    </citation>
    <scope>NUCLEOTIDE SEQUENCE [LARGE SCALE GENOMIC DNA]</scope>
    <source>
        <strain evidence="28 55">RXD010</strain>
    </source>
</reference>
<evidence type="ECO:0000313" key="23">
    <source>
        <dbReference type="EMBL" id="HAJ5150997.1"/>
    </source>
</evidence>
<dbReference type="Proteomes" id="UP000840371">
    <property type="component" value="Unassembled WGS sequence"/>
</dbReference>
<reference evidence="31 58" key="14">
    <citation type="journal article" date="2020" name="J. Appl. Microbiol.">
        <title>Genetic characterization of Shigatoxigenic and enteropathogenic Escherichia coli O80:H2 from diarrheic and septicemic calves and relatedness to human Shigatoxigenic E. coli O80:H2.</title>
        <authorList>
            <person name="Habets A."/>
            <person name="Crombe F."/>
            <person name="Nakamura K."/>
            <person name="Guerin V."/>
            <person name="De Rauw K."/>
            <person name="Pierard D."/>
            <person name="Saulmont M."/>
            <person name="Hayashi T."/>
            <person name="Mainil J.G."/>
            <person name="Thiry D."/>
        </authorList>
    </citation>
    <scope>NUCLEOTIDE SEQUENCE [LARGE SCALE GENOMIC DNA]</scope>
    <source>
        <strain evidence="32">EH3306</strain>
        <strain evidence="31 58">EH3307</strain>
    </source>
</reference>
<dbReference type="EMBL" id="JACGTG010000001">
    <property type="protein sequence ID" value="MBA6241831.1"/>
    <property type="molecule type" value="Genomic_DNA"/>
</dbReference>
<evidence type="ECO:0000256" key="7">
    <source>
        <dbReference type="ARBA" id="ARBA00022723"/>
    </source>
</evidence>
<evidence type="ECO:0000313" key="39">
    <source>
        <dbReference type="EMBL" id="STJ54159.1"/>
    </source>
</evidence>
<evidence type="ECO:0000256" key="3">
    <source>
        <dbReference type="ARBA" id="ARBA00011738"/>
    </source>
</evidence>
<dbReference type="EMBL" id="AATJOC010000001">
    <property type="protein sequence ID" value="EFM0251067.1"/>
    <property type="molecule type" value="Genomic_DNA"/>
</dbReference>
<evidence type="ECO:0000313" key="24">
    <source>
        <dbReference type="EMBL" id="HBA4246719.1"/>
    </source>
</evidence>
<evidence type="ECO:0000313" key="25">
    <source>
        <dbReference type="EMBL" id="HBB1573140.1"/>
    </source>
</evidence>
<evidence type="ECO:0000313" key="37">
    <source>
        <dbReference type="EMBL" id="QRZ95771.1"/>
    </source>
</evidence>
<dbReference type="NCBIfam" id="NF007707">
    <property type="entry name" value="PRK10402.1"/>
    <property type="match status" value="1"/>
</dbReference>
<dbReference type="EMBL" id="CP063369">
    <property type="protein sequence ID" value="QOY31628.1"/>
    <property type="molecule type" value="Genomic_DNA"/>
</dbReference>
<evidence type="ECO:0000256" key="5">
    <source>
        <dbReference type="ARBA" id="ARBA00022490"/>
    </source>
</evidence>
<dbReference type="CDD" id="cd00038">
    <property type="entry name" value="CAP_ED"/>
    <property type="match status" value="1"/>
</dbReference>
<dbReference type="Proteomes" id="UP000290652">
    <property type="component" value="Unassembled WGS sequence"/>
</dbReference>
<keyword evidence="4" id="KW-0004">4Fe-4S</keyword>
<dbReference type="Gene3D" id="2.60.120.10">
    <property type="entry name" value="Jelly Rolls"/>
    <property type="match status" value="1"/>
</dbReference>
<dbReference type="GO" id="GO:0003677">
    <property type="term" value="F:DNA binding"/>
    <property type="evidence" value="ECO:0007669"/>
    <property type="project" value="UniProtKB-KW"/>
</dbReference>
<reference evidence="38 50" key="8">
    <citation type="submission" date="2019-01" db="EMBL/GenBank/DDBJ databases">
        <title>Genomic analysis of febrile catheter-associated UTI E. coli isolates.</title>
        <authorList>
            <person name="Potter R."/>
            <person name="Zou Z."/>
            <person name="Henderson J."/>
            <person name="Dantas G."/>
        </authorList>
    </citation>
    <scope>NUCLEOTIDE SEQUENCE [LARGE SCALE GENOMIC DNA]</scope>
    <source>
        <strain evidence="38 50">49_rectal</strain>
    </source>
</reference>
<dbReference type="EMBL" id="UGDD01000002">
    <property type="protein sequence ID" value="STJ54159.1"/>
    <property type="molecule type" value="Genomic_DNA"/>
</dbReference>
<dbReference type="EMBL" id="VRXD01000019">
    <property type="protein sequence ID" value="TXQ33581.1"/>
    <property type="molecule type" value="Genomic_DNA"/>
</dbReference>
<dbReference type="SMART" id="SM00100">
    <property type="entry name" value="cNMP"/>
    <property type="match status" value="1"/>
</dbReference>
<evidence type="ECO:0000313" key="34">
    <source>
        <dbReference type="EMBL" id="QLG56864.1"/>
    </source>
</evidence>
<evidence type="ECO:0000313" key="30">
    <source>
        <dbReference type="EMBL" id="MXJ11832.1"/>
    </source>
</evidence>
<reference evidence="34" key="13">
    <citation type="journal article" date="2020" name="Int. J. Antimicrob. Agents">
        <title>Identification and characterisation of fosfomycin resistance in Escherichia coli urinary tract infection isolates from Australia.</title>
        <authorList>
            <person name="Mowlaboccus S."/>
            <person name="Daley D."/>
            <person name="Pang S."/>
            <person name="Gottlieb T."/>
            <person name="Merlino J."/>
            <person name="Nimmo G.R."/>
            <person name="George N."/>
            <person name="Korman T.M."/>
            <person name="Streitberg R."/>
            <person name="Robson J."/>
            <person name="Peachey G."/>
            <person name="Collignon P."/>
            <person name="Bradbury S."/>
            <person name="Colombi E."/>
            <person name="Ramsay J.P."/>
            <person name="Rogers B.A."/>
            <person name="Coombs G.W."/>
        </authorList>
    </citation>
    <scope>NUCLEOTIDE SEQUENCE</scope>
    <source>
        <strain evidence="34">EC2</strain>
    </source>
</reference>
<evidence type="ECO:0000256" key="8">
    <source>
        <dbReference type="ARBA" id="ARBA00023004"/>
    </source>
</evidence>
<dbReference type="InterPro" id="IPR018490">
    <property type="entry name" value="cNMP-bd_dom_sf"/>
</dbReference>
<dbReference type="SUPFAM" id="SSF51206">
    <property type="entry name" value="cAMP-binding domain-like"/>
    <property type="match status" value="1"/>
</dbReference>
<evidence type="ECO:0000259" key="16">
    <source>
        <dbReference type="PROSITE" id="PS50042"/>
    </source>
</evidence>
<evidence type="ECO:0000313" key="59">
    <source>
        <dbReference type="Proteomes" id="UP000527548"/>
    </source>
</evidence>
<dbReference type="Proteomes" id="UP000441160">
    <property type="component" value="Unassembled WGS sequence"/>
</dbReference>
<feature type="domain" description="HTH crp-type" evidence="17">
    <location>
        <begin position="149"/>
        <end position="212"/>
    </location>
</feature>
<evidence type="ECO:0000313" key="56">
    <source>
        <dbReference type="Proteomes" id="UP000509796"/>
    </source>
</evidence>
<dbReference type="Proteomes" id="UP000514754">
    <property type="component" value="Chromosome"/>
</dbReference>
<reference evidence="43 52" key="9">
    <citation type="submission" date="2019-08" db="EMBL/GenBank/DDBJ databases">
        <title>Whole genome analysis of cultivated E. coli strains isolated from CD patients and healthy donors.</title>
        <authorList>
            <person name="Siniagina M.N."/>
            <person name="Markelova M.I."/>
            <person name="Laikov A.V."/>
            <person name="Boulygina E.A."/>
            <person name="Khusnutdinova D.R."/>
            <person name="Kharchenko A."/>
            <person name="Grigoryeva T.V."/>
        </authorList>
    </citation>
    <scope>NUCLEOTIDE SEQUENCE [LARGE SCALE GENOMIC DNA]</scope>
    <source>
        <strain evidence="43 52">1_45_11</strain>
    </source>
</reference>
<dbReference type="EMBL" id="JABUPJ010000003">
    <property type="protein sequence ID" value="NYQ37932.1"/>
    <property type="molecule type" value="Genomic_DNA"/>
</dbReference>
<keyword evidence="13" id="KW-0804">Transcription</keyword>
<protein>
    <recommendedName>
        <fullName evidence="15">Regulatory protein YeiL</fullName>
    </recommendedName>
</protein>
<dbReference type="FunFam" id="2.60.120.10:FF:000167">
    <property type="entry name" value="DNA-binding transcriptional activator YeiL"/>
    <property type="match status" value="1"/>
</dbReference>
<evidence type="ECO:0000256" key="9">
    <source>
        <dbReference type="ARBA" id="ARBA00023014"/>
    </source>
</evidence>
<dbReference type="Proteomes" id="UP000531813">
    <property type="component" value="Unassembled WGS sequence"/>
</dbReference>
<keyword evidence="5" id="KW-0963">Cytoplasm</keyword>
<dbReference type="GO" id="GO:0051539">
    <property type="term" value="F:4 iron, 4 sulfur cluster binding"/>
    <property type="evidence" value="ECO:0007669"/>
    <property type="project" value="UniProtKB-KW"/>
</dbReference>
<comment type="subcellular location">
    <subcellularLocation>
        <location evidence="2">Cytoplasm</location>
    </subcellularLocation>
</comment>
<comment type="subunit">
    <text evidence="3">Homodimer.</text>
</comment>
<proteinExistence type="predicted"/>
<dbReference type="Pfam" id="PF00027">
    <property type="entry name" value="cNMP_binding"/>
    <property type="match status" value="1"/>
</dbReference>
<dbReference type="Proteomes" id="UP000254429">
    <property type="component" value="Unassembled WGS sequence"/>
</dbReference>
<comment type="cofactor">
    <cofactor evidence="1">
        <name>[4Fe-4S] cluster</name>
        <dbReference type="ChEBI" id="CHEBI:49883"/>
    </cofactor>
</comment>
<reference evidence="20 60" key="12">
    <citation type="submission" date="2019-12" db="EMBL/GenBank/DDBJ databases">
        <authorList>
            <consortium name="GenomeTrakr network: Whole genome sequencing for foodborne pathogen traceback"/>
        </authorList>
    </citation>
    <scope>NUCLEOTIDE SEQUENCE [LARGE SCALE GENOMIC DNA]</scope>
    <source>
        <strain evidence="21 59">AZ-TG73163</strain>
        <strain evidence="20 60">PSU-2243</strain>
    </source>
</reference>
<reference evidence="24" key="21">
    <citation type="submission" date="2021-03" db="EMBL/GenBank/DDBJ databases">
        <authorList>
            <consortium name="NCBI Pathogen Detection Project"/>
        </authorList>
    </citation>
    <scope>NUCLEOTIDE SEQUENCE</scope>
    <source>
        <strain evidence="23">Ecoli[ST-219]</strain>
        <strain evidence="25">Escherichia coli</strain>
        <strain evidence="24">ST-87-5</strain>
    </source>
</reference>
<dbReference type="EMBL" id="AASFZR010000003">
    <property type="protein sequence ID" value="EFB4531146.1"/>
    <property type="molecule type" value="Genomic_DNA"/>
</dbReference>
<dbReference type="Proteomes" id="UP000321295">
    <property type="component" value="Unassembled WGS sequence"/>
</dbReference>
<evidence type="ECO:0000313" key="52">
    <source>
        <dbReference type="Proteomes" id="UP000321295"/>
    </source>
</evidence>
<evidence type="ECO:0000313" key="29">
    <source>
        <dbReference type="EMBL" id="MWU30663.1"/>
    </source>
</evidence>
<evidence type="ECO:0000313" key="41">
    <source>
        <dbReference type="EMBL" id="STM38185.1"/>
    </source>
</evidence>
<evidence type="ECO:0000313" key="35">
    <source>
        <dbReference type="EMBL" id="QMO43493.1"/>
    </source>
</evidence>
<dbReference type="EMBL" id="CP122634">
    <property type="protein sequence ID" value="WHI03629.1"/>
    <property type="molecule type" value="Genomic_DNA"/>
</dbReference>
<dbReference type="PROSITE" id="PS50042">
    <property type="entry name" value="CNMP_BINDING_3"/>
    <property type="match status" value="1"/>
</dbReference>
<reference evidence="26 45" key="1">
    <citation type="journal article" date="2015" name="Front. Microbiol.">
        <title>Genetic determinants of heat resistance in Escherichia coli.</title>
        <authorList>
            <person name="Mercer R.G."/>
            <person name="Zheng J."/>
            <person name="Garcia-Hernandez R."/>
            <person name="Ruan L."/>
            <person name="Ganzle M.G."/>
            <person name="McMullen L.M."/>
        </authorList>
    </citation>
    <scope>NUCLEOTIDE SEQUENCE [LARGE SCALE GENOMIC DNA]</scope>
    <source>
        <strain evidence="26 45">AW1.3</strain>
    </source>
</reference>
<evidence type="ECO:0000313" key="28">
    <source>
        <dbReference type="EMBL" id="MQS28756.1"/>
    </source>
</evidence>
<dbReference type="Proteomes" id="UP000517067">
    <property type="component" value="Unassembled WGS sequence"/>
</dbReference>
<evidence type="ECO:0000313" key="63">
    <source>
        <dbReference type="Proteomes" id="UP000581425"/>
    </source>
</evidence>
<dbReference type="EMBL" id="LDYI01000066">
    <property type="protein sequence ID" value="KPO14143.1"/>
    <property type="molecule type" value="Genomic_DNA"/>
</dbReference>
<evidence type="ECO:0000313" key="48">
    <source>
        <dbReference type="Proteomes" id="UP000254785"/>
    </source>
</evidence>
<dbReference type="Proteomes" id="UP000254503">
    <property type="component" value="Unassembled WGS sequence"/>
</dbReference>
<evidence type="ECO:0000313" key="38">
    <source>
        <dbReference type="EMBL" id="RXB33945.1"/>
    </source>
</evidence>
<evidence type="ECO:0000313" key="47">
    <source>
        <dbReference type="Proteomes" id="UP000254503"/>
    </source>
</evidence>
<keyword evidence="9" id="KW-0411">Iron-sulfur</keyword>
<evidence type="ECO:0000313" key="60">
    <source>
        <dbReference type="Proteomes" id="UP000531813"/>
    </source>
</evidence>
<evidence type="ECO:0000256" key="6">
    <source>
        <dbReference type="ARBA" id="ARBA00022491"/>
    </source>
</evidence>
<reference evidence="30 54" key="10">
    <citation type="submission" date="2019-12" db="EMBL/GenBank/DDBJ databases">
        <title>Enteriobacteria Tanzani isolates_10434.</title>
        <authorList>
            <person name="Subbiah M."/>
            <person name="Call D."/>
        </authorList>
    </citation>
    <scope>NUCLEOTIDE SEQUENCE [LARGE SCALE GENOMIC DNA]</scope>
    <source>
        <strain evidence="30 54">10434wG3</strain>
    </source>
</reference>
<reference evidence="23" key="3">
    <citation type="journal article" date="2018" name="Genome Biol.">
        <title>SKESA: strategic k-mer extension for scrupulous assemblies.</title>
        <authorList>
            <person name="Souvorov A."/>
            <person name="Agarwala R."/>
            <person name="Lipman D.J."/>
        </authorList>
    </citation>
    <scope>NUCLEOTIDE SEQUENCE</scope>
    <source>
        <strain>ecoli[ST-219]</strain>
        <strain evidence="23">Ecoli[ST-219]</strain>
        <strain evidence="25">Escherichia coli</strain>
        <strain evidence="24">ST-87-5</strain>
    </source>
</reference>
<dbReference type="AlphaFoldDB" id="A0A024L0V0"/>
<dbReference type="GO" id="GO:0005737">
    <property type="term" value="C:cytoplasm"/>
    <property type="evidence" value="ECO:0007669"/>
    <property type="project" value="UniProtKB-SubCell"/>
</dbReference>
<dbReference type="GeneID" id="93775019"/>
<evidence type="ECO:0000313" key="55">
    <source>
        <dbReference type="Proteomes" id="UP000460351"/>
    </source>
</evidence>
<dbReference type="Proteomes" id="UP000264870">
    <property type="component" value="Unassembled WGS sequence"/>
</dbReference>
<keyword evidence="12" id="KW-0010">Activator</keyword>
<dbReference type="EMBL" id="DADUEU010000010">
    <property type="protein sequence ID" value="HBB1573140.1"/>
    <property type="molecule type" value="Genomic_DNA"/>
</dbReference>
<comment type="function">
    <text evidence="14">Transcription regulator involved in mid-term, stationary-phase viability under nitrogen starvation. Might control expression of the salvage pathways or in some other way repress the recycling of nucleobases to nucleic acids and enhance their use as general nitrogen sources during nitrogen-limited growth.</text>
</comment>
<dbReference type="EMBL" id="AASWIS010000007">
    <property type="protein sequence ID" value="EFH5892305.1"/>
    <property type="molecule type" value="Genomic_DNA"/>
</dbReference>
<evidence type="ECO:0000313" key="20">
    <source>
        <dbReference type="EMBL" id="EFH5892305.1"/>
    </source>
</evidence>
<dbReference type="EMBL" id="DADRWU010000013">
    <property type="protein sequence ID" value="HBA4246719.1"/>
    <property type="molecule type" value="Genomic_DNA"/>
</dbReference>
<dbReference type="Proteomes" id="UP000306700">
    <property type="component" value="Unassembled WGS sequence"/>
</dbReference>
<keyword evidence="7" id="KW-0479">Metal-binding</keyword>
<evidence type="ECO:0000313" key="61">
    <source>
        <dbReference type="Proteomes" id="UP000538406"/>
    </source>
</evidence>
<dbReference type="InterPro" id="IPR012318">
    <property type="entry name" value="HTH_CRP"/>
</dbReference>